<dbReference type="KEGG" id="mbry:B1812_04130"/>
<dbReference type="STRING" id="655015.B1812_04130"/>
<gene>
    <name evidence="1" type="ORF">B1812_04130</name>
</gene>
<protein>
    <submittedName>
        <fullName evidence="1">Uncharacterized protein</fullName>
    </submittedName>
</protein>
<organism evidence="1 2">
    <name type="scientific">Methylocystis bryophila</name>
    <dbReference type="NCBI Taxonomy" id="655015"/>
    <lineage>
        <taxon>Bacteria</taxon>
        <taxon>Pseudomonadati</taxon>
        <taxon>Pseudomonadota</taxon>
        <taxon>Alphaproteobacteria</taxon>
        <taxon>Hyphomicrobiales</taxon>
        <taxon>Methylocystaceae</taxon>
        <taxon>Methylocystis</taxon>
    </lineage>
</organism>
<keyword evidence="2" id="KW-1185">Reference proteome</keyword>
<name>A0A1W6MS20_9HYPH</name>
<dbReference type="EMBL" id="CP019948">
    <property type="protein sequence ID" value="ARN80401.1"/>
    <property type="molecule type" value="Genomic_DNA"/>
</dbReference>
<accession>A0A1W6MS20</accession>
<evidence type="ECO:0000313" key="1">
    <source>
        <dbReference type="EMBL" id="ARN80401.1"/>
    </source>
</evidence>
<evidence type="ECO:0000313" key="2">
    <source>
        <dbReference type="Proteomes" id="UP000193978"/>
    </source>
</evidence>
<dbReference type="Proteomes" id="UP000193978">
    <property type="component" value="Chromosome"/>
</dbReference>
<reference evidence="1 2" key="1">
    <citation type="submission" date="2017-02" db="EMBL/GenBank/DDBJ databases">
        <authorList>
            <person name="Peterson S.W."/>
        </authorList>
    </citation>
    <scope>NUCLEOTIDE SEQUENCE [LARGE SCALE GENOMIC DNA]</scope>
    <source>
        <strain evidence="1 2">S285</strain>
    </source>
</reference>
<proteinExistence type="predicted"/>
<dbReference type="AlphaFoldDB" id="A0A1W6MS20"/>
<sequence length="61" mass="6704">MISISKLLLRAVRLRLGSSAARLQFATEKSLVAAMKNDTRKRAICDAKALARNFAIDIMSP</sequence>